<name>A0A7C9UT79_9PROT</name>
<dbReference type="AlphaFoldDB" id="A0A7C9UT79"/>
<organism evidence="2 3">
    <name type="scientific">Magnetospirillum aberrantis SpK</name>
    <dbReference type="NCBI Taxonomy" id="908842"/>
    <lineage>
        <taxon>Bacteria</taxon>
        <taxon>Pseudomonadati</taxon>
        <taxon>Pseudomonadota</taxon>
        <taxon>Alphaproteobacteria</taxon>
        <taxon>Rhodospirillales</taxon>
        <taxon>Rhodospirillaceae</taxon>
        <taxon>Magnetospirillum</taxon>
    </lineage>
</organism>
<comment type="caution">
    <text evidence="2">The sequence shown here is derived from an EMBL/GenBank/DDBJ whole genome shotgun (WGS) entry which is preliminary data.</text>
</comment>
<protein>
    <submittedName>
        <fullName evidence="2">Glycoside hydrolase family 15 protein</fullName>
    </submittedName>
</protein>
<dbReference type="PANTHER" id="PTHR31616:SF0">
    <property type="entry name" value="GLUCAN 1,4-ALPHA-GLUCOSIDASE"/>
    <property type="match status" value="1"/>
</dbReference>
<dbReference type="Gene3D" id="1.50.10.10">
    <property type="match status" value="1"/>
</dbReference>
<dbReference type="InterPro" id="IPR011613">
    <property type="entry name" value="GH15-like"/>
</dbReference>
<evidence type="ECO:0000259" key="1">
    <source>
        <dbReference type="Pfam" id="PF00723"/>
    </source>
</evidence>
<dbReference type="Pfam" id="PF00723">
    <property type="entry name" value="Glyco_hydro_15"/>
    <property type="match status" value="1"/>
</dbReference>
<dbReference type="SUPFAM" id="SSF48208">
    <property type="entry name" value="Six-hairpin glycosidases"/>
    <property type="match status" value="1"/>
</dbReference>
<dbReference type="GO" id="GO:0005975">
    <property type="term" value="P:carbohydrate metabolic process"/>
    <property type="evidence" value="ECO:0007669"/>
    <property type="project" value="InterPro"/>
</dbReference>
<dbReference type="EMBL" id="JAAIYP010000034">
    <property type="protein sequence ID" value="NFV79887.1"/>
    <property type="molecule type" value="Genomic_DNA"/>
</dbReference>
<dbReference type="RefSeq" id="WP_163677079.1">
    <property type="nucleotide sequence ID" value="NZ_JAAIYP010000034.1"/>
</dbReference>
<accession>A0A7C9UT79</accession>
<dbReference type="InterPro" id="IPR008928">
    <property type="entry name" value="6-hairpin_glycosidase_sf"/>
</dbReference>
<sequence>MNSLELGAIGNCSIAALIDGAGTLVWGCFPRMDGDAVFSALLNDARTAHDPRAHDPREGTFSLELVDQLHSDQSYLANSAILRTTLYDHHGGVVEITDFAPRFALYERIYRPPMIVRRIRPVKGRPRLTVRVRPRFDNGGIRPEITRGSNHIRYVSPAQTLRLTTNAPISYLIEERPFLLDRPVDLLLGSDESLQAGIETTARDLFERTWDHWRSWVRSLSIPFEWQDAVIRAAITLKVCNFEETGAIVAALTTSVPEAPETERNWDYRFCWLRDAYFVIHALNRLGVTRTMEDYLRFINDIVEEATEGELRPVYGIARDTAIEEVVVPHLSGYRGFGPVRVGNQAYLQVQNDVYGSVVLASTHAFFDQRLGYPGGNTLFEQLERLGNRAVALFDKPDAGPWELRTIASVHTFSAVMCWAACDRLSKIANRLGMADRASYWRREADRIHTIICEQAWNPDVGSFVSTFGGRDMDATLLLLHEVDFLSADDPRFAATVDCVARTLKVGDYLYRYVAEDDFGKPKTAFVICVFWYIDALAALGRRQEARELFETVLRQRNALGLLSEDIDPRSGELWGNFPQTYSMVGLINCAVRLSRHWEEAF</sequence>
<dbReference type="GO" id="GO:0004553">
    <property type="term" value="F:hydrolase activity, hydrolyzing O-glycosyl compounds"/>
    <property type="evidence" value="ECO:0007669"/>
    <property type="project" value="TreeGrafter"/>
</dbReference>
<dbReference type="InterPro" id="IPR012341">
    <property type="entry name" value="6hp_glycosidase-like_sf"/>
</dbReference>
<feature type="domain" description="GH15-like" evidence="1">
    <location>
        <begin position="228"/>
        <end position="591"/>
    </location>
</feature>
<evidence type="ECO:0000313" key="2">
    <source>
        <dbReference type="EMBL" id="NFV79887.1"/>
    </source>
</evidence>
<dbReference type="PANTHER" id="PTHR31616">
    <property type="entry name" value="TREHALASE"/>
    <property type="match status" value="1"/>
</dbReference>
<reference evidence="2 3" key="1">
    <citation type="submission" date="2020-02" db="EMBL/GenBank/DDBJ databases">
        <authorList>
            <person name="Dziuba M."/>
            <person name="Kuznetsov B."/>
            <person name="Mardanov A."/>
            <person name="Ravin N."/>
            <person name="Grouzdev D."/>
        </authorList>
    </citation>
    <scope>NUCLEOTIDE SEQUENCE [LARGE SCALE GENOMIC DNA]</scope>
    <source>
        <strain evidence="2 3">SpK</strain>
    </source>
</reference>
<keyword evidence="2" id="KW-0378">Hydrolase</keyword>
<dbReference type="Proteomes" id="UP000480684">
    <property type="component" value="Unassembled WGS sequence"/>
</dbReference>
<proteinExistence type="predicted"/>
<evidence type="ECO:0000313" key="3">
    <source>
        <dbReference type="Proteomes" id="UP000480684"/>
    </source>
</evidence>
<gene>
    <name evidence="2" type="ORF">G4223_07165</name>
</gene>
<keyword evidence="3" id="KW-1185">Reference proteome</keyword>